<protein>
    <submittedName>
        <fullName evidence="3">Uncharacterized protein</fullName>
    </submittedName>
</protein>
<proteinExistence type="predicted"/>
<dbReference type="EMBL" id="PXNP01000036">
    <property type="protein sequence ID" value="PSF09259.1"/>
    <property type="molecule type" value="Genomic_DNA"/>
</dbReference>
<evidence type="ECO:0000313" key="6">
    <source>
        <dbReference type="EMBL" id="PSF09259.1"/>
    </source>
</evidence>
<accession>A0A2T1KGX3</accession>
<name>A0A2T1KGX3_9GAMM</name>
<gene>
    <name evidence="7" type="ORF">C7H09_00045</name>
    <name evidence="6" type="ORF">C7H09_07925</name>
    <name evidence="5" type="ORF">C7H09_07940</name>
    <name evidence="4" type="ORF">C7H09_07990</name>
    <name evidence="3" type="ORF">C7H09_08170</name>
    <name evidence="2" type="ORF">C7H09_09380</name>
    <name evidence="1" type="ORF">C7H09_10800</name>
</gene>
<evidence type="ECO:0000313" key="3">
    <source>
        <dbReference type="EMBL" id="PSF09003.1"/>
    </source>
</evidence>
<sequence>MICTNKQYFSGLGFGSKNQTRMIVVECVFSYPRGMSQADNARVDPLGTYPEGELFLSDRVTFWLVASLVARARRKRLDYEV</sequence>
<dbReference type="Proteomes" id="UP000239866">
    <property type="component" value="Unassembled WGS sequence"/>
</dbReference>
<keyword evidence="8" id="KW-1185">Reference proteome</keyword>
<evidence type="ECO:0000313" key="5">
    <source>
        <dbReference type="EMBL" id="PSF09255.1"/>
    </source>
</evidence>
<dbReference type="EMBL" id="PXNP01000040">
    <property type="protein sequence ID" value="PSF09250.1"/>
    <property type="molecule type" value="Genomic_DNA"/>
</dbReference>
<comment type="caution">
    <text evidence="3">The sequence shown here is derived from an EMBL/GenBank/DDBJ whole genome shotgun (WGS) entry which is preliminary data.</text>
</comment>
<dbReference type="AlphaFoldDB" id="A0A2T1KGX3"/>
<evidence type="ECO:0000313" key="4">
    <source>
        <dbReference type="EMBL" id="PSF09250.1"/>
    </source>
</evidence>
<dbReference type="EMBL" id="PXNP01000003">
    <property type="protein sequence ID" value="PSF14776.1"/>
    <property type="molecule type" value="Genomic_DNA"/>
</dbReference>
<evidence type="ECO:0000313" key="7">
    <source>
        <dbReference type="EMBL" id="PSF14776.1"/>
    </source>
</evidence>
<organism evidence="3 8">
    <name type="scientific">Marinobacter fuscus</name>
    <dbReference type="NCBI Taxonomy" id="2109942"/>
    <lineage>
        <taxon>Bacteria</taxon>
        <taxon>Pseudomonadati</taxon>
        <taxon>Pseudomonadota</taxon>
        <taxon>Gammaproteobacteria</taxon>
        <taxon>Pseudomonadales</taxon>
        <taxon>Marinobacteraceae</taxon>
        <taxon>Marinobacter</taxon>
    </lineage>
</organism>
<evidence type="ECO:0000313" key="1">
    <source>
        <dbReference type="EMBL" id="PSF07035.1"/>
    </source>
</evidence>
<dbReference type="EMBL" id="PXNP01000079">
    <property type="protein sequence ID" value="PSF07035.1"/>
    <property type="molecule type" value="Genomic_DNA"/>
</dbReference>
<evidence type="ECO:0000313" key="2">
    <source>
        <dbReference type="EMBL" id="PSF07705.1"/>
    </source>
</evidence>
<reference evidence="3 8" key="1">
    <citation type="submission" date="2018-03" db="EMBL/GenBank/DDBJ databases">
        <title>Marinobacter brunus sp. nov., a marine bacterium of Gamma-proteobacteria isolated from the surface seawater of the South China Sea.</title>
        <authorList>
            <person name="Cheng H."/>
            <person name="Wu Y.-H."/>
            <person name="Xamxidin M."/>
            <person name="Xu X.-W."/>
        </authorList>
    </citation>
    <scope>NUCLEOTIDE SEQUENCE [LARGE SCALE GENOMIC DNA]</scope>
    <source>
        <strain evidence="3 8">NH169-3</strain>
    </source>
</reference>
<dbReference type="EMBL" id="PXNP01000037">
    <property type="protein sequence ID" value="PSF09255.1"/>
    <property type="molecule type" value="Genomic_DNA"/>
</dbReference>
<dbReference type="EMBL" id="PXNP01000048">
    <property type="protein sequence ID" value="PSF09003.1"/>
    <property type="molecule type" value="Genomic_DNA"/>
</dbReference>
<dbReference type="EMBL" id="PXNP01000064">
    <property type="protein sequence ID" value="PSF07705.1"/>
    <property type="molecule type" value="Genomic_DNA"/>
</dbReference>
<evidence type="ECO:0000313" key="8">
    <source>
        <dbReference type="Proteomes" id="UP000239866"/>
    </source>
</evidence>